<evidence type="ECO:0000313" key="1">
    <source>
        <dbReference type="EMBL" id="EDO61168.1"/>
    </source>
</evidence>
<proteinExistence type="predicted"/>
<protein>
    <submittedName>
        <fullName evidence="1">Uncharacterized protein</fullName>
    </submittedName>
</protein>
<dbReference type="AlphaFoldDB" id="A7VSM2"/>
<dbReference type="EMBL" id="ABCB02000018">
    <property type="protein sequence ID" value="EDO61168.1"/>
    <property type="molecule type" value="Genomic_DNA"/>
</dbReference>
<reference evidence="1 2" key="1">
    <citation type="submission" date="2007-08" db="EMBL/GenBank/DDBJ databases">
        <title>Draft genome sequence of Clostridium leptum (DSM 753).</title>
        <authorList>
            <person name="Sudarsanam P."/>
            <person name="Ley R."/>
            <person name="Guruge J."/>
            <person name="Turnbaugh P.J."/>
            <person name="Mahowald M."/>
            <person name="Liep D."/>
            <person name="Gordon J."/>
        </authorList>
    </citation>
    <scope>NUCLEOTIDE SEQUENCE [LARGE SCALE GENOMIC DNA]</scope>
    <source>
        <strain evidence="1 2">DSM 753</strain>
    </source>
</reference>
<accession>A7VSM2</accession>
<organism evidence="1 2">
    <name type="scientific">[Clostridium] leptum DSM 753</name>
    <dbReference type="NCBI Taxonomy" id="428125"/>
    <lineage>
        <taxon>Bacteria</taxon>
        <taxon>Bacillati</taxon>
        <taxon>Bacillota</taxon>
        <taxon>Clostridia</taxon>
        <taxon>Eubacteriales</taxon>
        <taxon>Oscillospiraceae</taxon>
        <taxon>Oscillospiraceae incertae sedis</taxon>
    </lineage>
</organism>
<evidence type="ECO:0000313" key="2">
    <source>
        <dbReference type="Proteomes" id="UP000003490"/>
    </source>
</evidence>
<sequence>MKKAGAYLICSGLFHVIQLKQQARSTTGKIDFSIALKAGSWETAPFYPAVCFQRTSKRSGITDLL</sequence>
<reference evidence="1 2" key="2">
    <citation type="submission" date="2007-08" db="EMBL/GenBank/DDBJ databases">
        <authorList>
            <person name="Fulton L."/>
            <person name="Clifton S."/>
            <person name="Fulton B."/>
            <person name="Xu J."/>
            <person name="Minx P."/>
            <person name="Pepin K.H."/>
            <person name="Johnson M."/>
            <person name="Thiruvilangam P."/>
            <person name="Bhonagiri V."/>
            <person name="Nash W.E."/>
            <person name="Wang C."/>
            <person name="Mardis E.R."/>
            <person name="Wilson R.K."/>
        </authorList>
    </citation>
    <scope>NUCLEOTIDE SEQUENCE [LARGE SCALE GENOMIC DNA]</scope>
    <source>
        <strain evidence="1 2">DSM 753</strain>
    </source>
</reference>
<dbReference type="Proteomes" id="UP000003490">
    <property type="component" value="Unassembled WGS sequence"/>
</dbReference>
<comment type="caution">
    <text evidence="1">The sequence shown here is derived from an EMBL/GenBank/DDBJ whole genome shotgun (WGS) entry which is preliminary data.</text>
</comment>
<name>A7VSM2_9FIRM</name>
<dbReference type="HOGENOM" id="CLU_2842059_0_0_9"/>
<gene>
    <name evidence="1" type="ORF">CLOLEP_01563</name>
</gene>